<dbReference type="PANTHER" id="PTHR31252">
    <property type="entry name" value="DUF4419 DOMAIN-CONTAINING PROTEIN"/>
    <property type="match status" value="1"/>
</dbReference>
<keyword evidence="2" id="KW-1185">Reference proteome</keyword>
<dbReference type="InterPro" id="IPR025533">
    <property type="entry name" value="DUF4419"/>
</dbReference>
<dbReference type="Pfam" id="PF14388">
    <property type="entry name" value="DUF4419"/>
    <property type="match status" value="1"/>
</dbReference>
<protein>
    <submittedName>
        <fullName evidence="1">Uncharacterized protein</fullName>
    </submittedName>
</protein>
<evidence type="ECO:0000313" key="2">
    <source>
        <dbReference type="Proteomes" id="UP000700596"/>
    </source>
</evidence>
<gene>
    <name evidence="1" type="ORF">B0J11DRAFT_23349</name>
</gene>
<accession>A0A9P9IYQ0</accession>
<comment type="caution">
    <text evidence="1">The sequence shown here is derived from an EMBL/GenBank/DDBJ whole genome shotgun (WGS) entry which is preliminary data.</text>
</comment>
<name>A0A9P9IYQ0_9PLEO</name>
<dbReference type="EMBL" id="JAGMWT010000001">
    <property type="protein sequence ID" value="KAH7138722.1"/>
    <property type="molecule type" value="Genomic_DNA"/>
</dbReference>
<dbReference type="OrthoDB" id="9978173at2759"/>
<dbReference type="PANTHER" id="PTHR31252:SF11">
    <property type="entry name" value="DUF4419 DOMAIN-CONTAINING PROTEIN"/>
    <property type="match status" value="1"/>
</dbReference>
<sequence length="463" mass="52502">MPVTVIPSNAEPRAYNHEGLRSATLTPTNLFQQSCPNEAFARKQGTTNREIEKMMEGFRRKREGIPPVEEGNETPEPEIIPPEVHFSSWEDGSRTDVSEGNIYSSSDSFIRGAIDAWAQHQHLVIRPDEVWFAILVQMNFYMCRESETLRDLFVTHAGKQSIHVEDFTFENVLWKFKNAIQKRVKTGWLQDWIIPNFSTTEEEDVLTASVLMMGLMQRFFDYSCSVICGLPSVTLLGERSDWEKLLAKLDRMQEFGKEPETYATQLRPILSRFVQTFDTPDDPEIRNFWDDIVNPGEESICGYAPYFLQGWLVGFLFWDDKGEKLDGWRESTLGLDGVQYLPLDIDRLPVGYAKAPLTIKDFKGQAEYNGHLVAGNLGKEIVSNAPEGYAEALRRFNGNDFDASLPHGTIRPLSGWMFYGPTEDGDGEQSNNNIEEGELIRVIGRGGPLKDVEADKGIKGMFS</sequence>
<dbReference type="Proteomes" id="UP000700596">
    <property type="component" value="Unassembled WGS sequence"/>
</dbReference>
<reference evidence="1" key="1">
    <citation type="journal article" date="2021" name="Nat. Commun.">
        <title>Genetic determinants of endophytism in the Arabidopsis root mycobiome.</title>
        <authorList>
            <person name="Mesny F."/>
            <person name="Miyauchi S."/>
            <person name="Thiergart T."/>
            <person name="Pickel B."/>
            <person name="Atanasova L."/>
            <person name="Karlsson M."/>
            <person name="Huettel B."/>
            <person name="Barry K.W."/>
            <person name="Haridas S."/>
            <person name="Chen C."/>
            <person name="Bauer D."/>
            <person name="Andreopoulos W."/>
            <person name="Pangilinan J."/>
            <person name="LaButti K."/>
            <person name="Riley R."/>
            <person name="Lipzen A."/>
            <person name="Clum A."/>
            <person name="Drula E."/>
            <person name="Henrissat B."/>
            <person name="Kohler A."/>
            <person name="Grigoriev I.V."/>
            <person name="Martin F.M."/>
            <person name="Hacquard S."/>
        </authorList>
    </citation>
    <scope>NUCLEOTIDE SEQUENCE</scope>
    <source>
        <strain evidence="1">MPI-CAGE-CH-0243</strain>
    </source>
</reference>
<organism evidence="1 2">
    <name type="scientific">Dendryphion nanum</name>
    <dbReference type="NCBI Taxonomy" id="256645"/>
    <lineage>
        <taxon>Eukaryota</taxon>
        <taxon>Fungi</taxon>
        <taxon>Dikarya</taxon>
        <taxon>Ascomycota</taxon>
        <taxon>Pezizomycotina</taxon>
        <taxon>Dothideomycetes</taxon>
        <taxon>Pleosporomycetidae</taxon>
        <taxon>Pleosporales</taxon>
        <taxon>Torulaceae</taxon>
        <taxon>Dendryphion</taxon>
    </lineage>
</organism>
<evidence type="ECO:0000313" key="1">
    <source>
        <dbReference type="EMBL" id="KAH7138722.1"/>
    </source>
</evidence>
<proteinExistence type="predicted"/>
<dbReference type="AlphaFoldDB" id="A0A9P9IYQ0"/>